<dbReference type="InterPro" id="IPR011009">
    <property type="entry name" value="Kinase-like_dom_sf"/>
</dbReference>
<protein>
    <recommendedName>
        <fullName evidence="2">non-specific serine/threonine protein kinase</fullName>
        <ecNumber evidence="2">2.7.11.1</ecNumber>
    </recommendedName>
</protein>
<feature type="compositionally biased region" description="Polar residues" evidence="11">
    <location>
        <begin position="209"/>
        <end position="219"/>
    </location>
</feature>
<dbReference type="Gene3D" id="3.30.200.20">
    <property type="entry name" value="Phosphorylase Kinase, domain 1"/>
    <property type="match status" value="1"/>
</dbReference>
<evidence type="ECO:0000256" key="7">
    <source>
        <dbReference type="ARBA" id="ARBA00022840"/>
    </source>
</evidence>
<evidence type="ECO:0000256" key="5">
    <source>
        <dbReference type="ARBA" id="ARBA00022741"/>
    </source>
</evidence>
<organism evidence="13 14">
    <name type="scientific">Elysia crispata</name>
    <name type="common">lettuce slug</name>
    <dbReference type="NCBI Taxonomy" id="231223"/>
    <lineage>
        <taxon>Eukaryota</taxon>
        <taxon>Metazoa</taxon>
        <taxon>Spiralia</taxon>
        <taxon>Lophotrochozoa</taxon>
        <taxon>Mollusca</taxon>
        <taxon>Gastropoda</taxon>
        <taxon>Heterobranchia</taxon>
        <taxon>Euthyneura</taxon>
        <taxon>Panpulmonata</taxon>
        <taxon>Sacoglossa</taxon>
        <taxon>Placobranchoidea</taxon>
        <taxon>Plakobranchidae</taxon>
        <taxon>Elysia</taxon>
    </lineage>
</organism>
<evidence type="ECO:0000256" key="3">
    <source>
        <dbReference type="ARBA" id="ARBA00022527"/>
    </source>
</evidence>
<evidence type="ECO:0000313" key="14">
    <source>
        <dbReference type="Proteomes" id="UP001283361"/>
    </source>
</evidence>
<feature type="region of interest" description="Disordered" evidence="11">
    <location>
        <begin position="111"/>
        <end position="149"/>
    </location>
</feature>
<reference evidence="13" key="1">
    <citation type="journal article" date="2023" name="G3 (Bethesda)">
        <title>A reference genome for the long-term kleptoplast-retaining sea slug Elysia crispata morphotype clarki.</title>
        <authorList>
            <person name="Eastman K.E."/>
            <person name="Pendleton A.L."/>
            <person name="Shaikh M.A."/>
            <person name="Suttiyut T."/>
            <person name="Ogas R."/>
            <person name="Tomko P."/>
            <person name="Gavelis G."/>
            <person name="Widhalm J.R."/>
            <person name="Wisecaver J.H."/>
        </authorList>
    </citation>
    <scope>NUCLEOTIDE SEQUENCE</scope>
    <source>
        <strain evidence="13">ECLA1</strain>
    </source>
</reference>
<keyword evidence="5 10" id="KW-0547">Nucleotide-binding</keyword>
<feature type="domain" description="Protein kinase" evidence="12">
    <location>
        <begin position="329"/>
        <end position="623"/>
    </location>
</feature>
<dbReference type="PANTHER" id="PTHR27006:SF606">
    <property type="entry name" value="INTERLEUKIN-1 RECEPTOR-ASSOCIATED KINASE 4"/>
    <property type="match status" value="1"/>
</dbReference>
<dbReference type="Proteomes" id="UP001283361">
    <property type="component" value="Unassembled WGS sequence"/>
</dbReference>
<evidence type="ECO:0000256" key="10">
    <source>
        <dbReference type="PROSITE-ProRule" id="PRU10141"/>
    </source>
</evidence>
<gene>
    <name evidence="13" type="ORF">RRG08_053668</name>
</gene>
<evidence type="ECO:0000256" key="1">
    <source>
        <dbReference type="ARBA" id="ARBA00008718"/>
    </source>
</evidence>
<dbReference type="PROSITE" id="PS00107">
    <property type="entry name" value="PROTEIN_KINASE_ATP"/>
    <property type="match status" value="1"/>
</dbReference>
<name>A0AAE0ZQ73_9GAST</name>
<dbReference type="Gene3D" id="1.10.510.10">
    <property type="entry name" value="Transferase(Phosphotransferase) domain 1"/>
    <property type="match status" value="1"/>
</dbReference>
<proteinExistence type="inferred from homology"/>
<feature type="compositionally biased region" description="Polar residues" evidence="11">
    <location>
        <begin position="136"/>
        <end position="149"/>
    </location>
</feature>
<evidence type="ECO:0000256" key="11">
    <source>
        <dbReference type="SAM" id="MobiDB-lite"/>
    </source>
</evidence>
<evidence type="ECO:0000256" key="2">
    <source>
        <dbReference type="ARBA" id="ARBA00012513"/>
    </source>
</evidence>
<comment type="catalytic activity">
    <reaction evidence="8">
        <text>L-threonyl-[protein] + ATP = O-phospho-L-threonyl-[protein] + ADP + H(+)</text>
        <dbReference type="Rhea" id="RHEA:46608"/>
        <dbReference type="Rhea" id="RHEA-COMP:11060"/>
        <dbReference type="Rhea" id="RHEA-COMP:11605"/>
        <dbReference type="ChEBI" id="CHEBI:15378"/>
        <dbReference type="ChEBI" id="CHEBI:30013"/>
        <dbReference type="ChEBI" id="CHEBI:30616"/>
        <dbReference type="ChEBI" id="CHEBI:61977"/>
        <dbReference type="ChEBI" id="CHEBI:456216"/>
        <dbReference type="EC" id="2.7.11.1"/>
    </reaction>
</comment>
<dbReference type="AlphaFoldDB" id="A0AAE0ZQ73"/>
<dbReference type="PROSITE" id="PS50011">
    <property type="entry name" value="PROTEIN_KINASE_DOM"/>
    <property type="match status" value="1"/>
</dbReference>
<feature type="binding site" evidence="10">
    <location>
        <position position="357"/>
    </location>
    <ligand>
        <name>ATP</name>
        <dbReference type="ChEBI" id="CHEBI:30616"/>
    </ligand>
</feature>
<evidence type="ECO:0000313" key="13">
    <source>
        <dbReference type="EMBL" id="KAK3773283.1"/>
    </source>
</evidence>
<dbReference type="InterPro" id="IPR008271">
    <property type="entry name" value="Ser/Thr_kinase_AS"/>
</dbReference>
<dbReference type="EC" id="2.7.11.1" evidence="2"/>
<dbReference type="PROSITE" id="PS00108">
    <property type="entry name" value="PROTEIN_KINASE_ST"/>
    <property type="match status" value="1"/>
</dbReference>
<dbReference type="InterPro" id="IPR011029">
    <property type="entry name" value="DEATH-like_dom_sf"/>
</dbReference>
<evidence type="ECO:0000256" key="6">
    <source>
        <dbReference type="ARBA" id="ARBA00022777"/>
    </source>
</evidence>
<dbReference type="GO" id="GO:0004674">
    <property type="term" value="F:protein serine/threonine kinase activity"/>
    <property type="evidence" value="ECO:0007669"/>
    <property type="project" value="UniProtKB-KW"/>
</dbReference>
<accession>A0AAE0ZQ73</accession>
<dbReference type="Pfam" id="PF00069">
    <property type="entry name" value="Pkinase"/>
    <property type="match status" value="1"/>
</dbReference>
<keyword evidence="7 10" id="KW-0067">ATP-binding</keyword>
<evidence type="ECO:0000256" key="9">
    <source>
        <dbReference type="ARBA" id="ARBA00048679"/>
    </source>
</evidence>
<dbReference type="InterPro" id="IPR017441">
    <property type="entry name" value="Protein_kinase_ATP_BS"/>
</dbReference>
<dbReference type="InterPro" id="IPR000719">
    <property type="entry name" value="Prot_kinase_dom"/>
</dbReference>
<keyword evidence="4" id="KW-0808">Transferase</keyword>
<dbReference type="FunFam" id="1.10.510.10:FF:000754">
    <property type="entry name" value="Interleukin-1 receptor-associated kinase"/>
    <property type="match status" value="1"/>
</dbReference>
<evidence type="ECO:0000256" key="4">
    <source>
        <dbReference type="ARBA" id="ARBA00022679"/>
    </source>
</evidence>
<dbReference type="PANTHER" id="PTHR27006">
    <property type="entry name" value="PROMASTIGOTE SURFACE ANTIGEN PROTEIN PSA"/>
    <property type="match status" value="1"/>
</dbReference>
<dbReference type="Gene3D" id="1.10.533.10">
    <property type="entry name" value="Death Domain, Fas"/>
    <property type="match status" value="1"/>
</dbReference>
<feature type="compositionally biased region" description="Polar residues" evidence="11">
    <location>
        <begin position="117"/>
        <end position="128"/>
    </location>
</feature>
<dbReference type="GO" id="GO:0005524">
    <property type="term" value="F:ATP binding"/>
    <property type="evidence" value="ECO:0007669"/>
    <property type="project" value="UniProtKB-UniRule"/>
</dbReference>
<evidence type="ECO:0000259" key="12">
    <source>
        <dbReference type="PROSITE" id="PS50011"/>
    </source>
</evidence>
<feature type="compositionally biased region" description="Acidic residues" evidence="11">
    <location>
        <begin position="547"/>
        <end position="564"/>
    </location>
</feature>
<dbReference type="SMART" id="SM00220">
    <property type="entry name" value="S_TKc"/>
    <property type="match status" value="1"/>
</dbReference>
<comment type="similarity">
    <text evidence="1">Belongs to the protein kinase superfamily. TKL Ser/Thr protein kinase family. Pelle subfamily.</text>
</comment>
<keyword evidence="14" id="KW-1185">Reference proteome</keyword>
<keyword evidence="6" id="KW-0418">Kinase</keyword>
<dbReference type="SUPFAM" id="SSF56112">
    <property type="entry name" value="Protein kinase-like (PK-like)"/>
    <property type="match status" value="1"/>
</dbReference>
<comment type="catalytic activity">
    <reaction evidence="9">
        <text>L-seryl-[protein] + ATP = O-phospho-L-seryl-[protein] + ADP + H(+)</text>
        <dbReference type="Rhea" id="RHEA:17989"/>
        <dbReference type="Rhea" id="RHEA-COMP:9863"/>
        <dbReference type="Rhea" id="RHEA-COMP:11604"/>
        <dbReference type="ChEBI" id="CHEBI:15378"/>
        <dbReference type="ChEBI" id="CHEBI:29999"/>
        <dbReference type="ChEBI" id="CHEBI:30616"/>
        <dbReference type="ChEBI" id="CHEBI:83421"/>
        <dbReference type="ChEBI" id="CHEBI:456216"/>
        <dbReference type="EC" id="2.7.11.1"/>
    </reaction>
</comment>
<evidence type="ECO:0000256" key="8">
    <source>
        <dbReference type="ARBA" id="ARBA00047899"/>
    </source>
</evidence>
<dbReference type="EMBL" id="JAWDGP010003546">
    <property type="protein sequence ID" value="KAK3773283.1"/>
    <property type="molecule type" value="Genomic_DNA"/>
</dbReference>
<feature type="compositionally biased region" description="Basic and acidic residues" evidence="11">
    <location>
        <begin position="221"/>
        <end position="230"/>
    </location>
</feature>
<keyword evidence="3" id="KW-0723">Serine/threonine-protein kinase</keyword>
<feature type="region of interest" description="Disordered" evidence="11">
    <location>
        <begin position="209"/>
        <end position="230"/>
    </location>
</feature>
<comment type="caution">
    <text evidence="13">The sequence shown here is derived from an EMBL/GenBank/DDBJ whole genome shotgun (WGS) entry which is preliminary data.</text>
</comment>
<sequence>MDVNEDTFLRRLNFSHQQKLSRILDINGVWEILAARIPTKPDLLFQPNVEWEPRYDTTHILTFQSMNGSPTRNLLTDWGTKNVTLKHLVQILHLTNLKHAVNIVERDILRRPAPAQQPHTASNSLNPTSREERYTQRSSIPSLNSQNDGLNCVATAQTGASEIGCETNNGTFMKCGLNDSHSTMSELSGRLSDMSTTFGLVDGIETSPSCVREGNTSSRVGEPECGQRDLSARSDYDSSVEQQSLNITEQVIRGWASVSSAENSLNRAQITNMPAVKSNPSESVTPMMNSTQQISSEHQVLSNCGKDLKEILFDVLKNITDNFNMKEESEGGRLIGEGGFGHVFLGQINRTYRVAVKVLKDDTEETVEQFLAEIKTLSSYRHMNLVHLMAYSLDSNKRCLVYEYMVNGSLEDRLACKRDTPPLDTRTRLEIVKGTANGIEYLHQNRVVHRDIKSANILLDENLTPKVGDFATARVTASEMTTKILLTSKIIGTKVYLAPEAYSGRIYIGLDCYSFGVVLLEILTGLPVMDTERKEHDLKTYVQEHCEEGEDDDDDDDDVDDEDANGTGHNGHKKERGTIFDLLDQKAGDWNVKLVELLFSLSNKCLEINTKRRAKMKQIVKWLDAGKIGK</sequence>
<dbReference type="SUPFAM" id="SSF47986">
    <property type="entry name" value="DEATH domain"/>
    <property type="match status" value="1"/>
</dbReference>
<feature type="region of interest" description="Disordered" evidence="11">
    <location>
        <begin position="546"/>
        <end position="572"/>
    </location>
</feature>